<sequence length="121" mass="13371">LCHGANSESPLLQCVLTGDWINDLGSTMTIGKVNEEGSFSGTFFTAVGDASNPIEPSPLLGYQKLINQPTFGFTMSWSCSDSILVYVGQCFVDDRGQEVLRTMWFLRSHADDINDNWKATR</sequence>
<evidence type="ECO:0000256" key="3">
    <source>
        <dbReference type="ARBA" id="ARBA00022525"/>
    </source>
</evidence>
<comment type="function">
    <text evidence="9">Forms a strong non-covalent specific complex with biotin.</text>
</comment>
<dbReference type="EMBL" id="VXAG01003544">
    <property type="protein sequence ID" value="NXJ86786.1"/>
    <property type="molecule type" value="Genomic_DNA"/>
</dbReference>
<evidence type="ECO:0000256" key="6">
    <source>
        <dbReference type="ARBA" id="ARBA00023180"/>
    </source>
</evidence>
<dbReference type="InterPro" id="IPR005469">
    <property type="entry name" value="Avidin"/>
</dbReference>
<evidence type="ECO:0000313" key="11">
    <source>
        <dbReference type="Proteomes" id="UP000550660"/>
    </source>
</evidence>
<evidence type="ECO:0000256" key="9">
    <source>
        <dbReference type="RuleBase" id="RU369114"/>
    </source>
</evidence>
<proteinExistence type="inferred from homology"/>
<evidence type="ECO:0000256" key="5">
    <source>
        <dbReference type="ARBA" id="ARBA00023157"/>
    </source>
</evidence>
<evidence type="ECO:0000256" key="8">
    <source>
        <dbReference type="PIRSR" id="PIRSR605468-51"/>
    </source>
</evidence>
<dbReference type="SUPFAM" id="SSF50876">
    <property type="entry name" value="Avidin/streptavidin"/>
    <property type="match status" value="1"/>
</dbReference>
<dbReference type="InterPro" id="IPR051764">
    <property type="entry name" value="Avidin/Streptavidin-rel"/>
</dbReference>
<feature type="disulfide bond" evidence="8">
    <location>
        <begin position="14"/>
        <end position="90"/>
    </location>
</feature>
<accession>A0A7L0EU63</accession>
<organism evidence="10 11">
    <name type="scientific">Trogon melanurus</name>
    <name type="common">Black-tailed trogon</name>
    <dbReference type="NCBI Taxonomy" id="56311"/>
    <lineage>
        <taxon>Eukaryota</taxon>
        <taxon>Metazoa</taxon>
        <taxon>Chordata</taxon>
        <taxon>Craniata</taxon>
        <taxon>Vertebrata</taxon>
        <taxon>Euteleostomi</taxon>
        <taxon>Archelosauria</taxon>
        <taxon>Archosauria</taxon>
        <taxon>Dinosauria</taxon>
        <taxon>Saurischia</taxon>
        <taxon>Theropoda</taxon>
        <taxon>Coelurosauria</taxon>
        <taxon>Aves</taxon>
        <taxon>Neognathae</taxon>
        <taxon>Neoaves</taxon>
        <taxon>Telluraves</taxon>
        <taxon>Coraciimorphae</taxon>
        <taxon>Trogoniformes</taxon>
        <taxon>Trogonidae</taxon>
        <taxon>Trogon</taxon>
    </lineage>
</organism>
<feature type="non-terminal residue" evidence="10">
    <location>
        <position position="1"/>
    </location>
</feature>
<dbReference type="PROSITE" id="PS51326">
    <property type="entry name" value="AVIDIN_2"/>
    <property type="match status" value="1"/>
</dbReference>
<keyword evidence="6 9" id="KW-0325">Glycoprotein</keyword>
<dbReference type="InterPro" id="IPR005468">
    <property type="entry name" value="Avidin/str"/>
</dbReference>
<keyword evidence="7 9" id="KW-0092">Biotin</keyword>
<dbReference type="OrthoDB" id="2821340at2759"/>
<evidence type="ECO:0000313" key="10">
    <source>
        <dbReference type="EMBL" id="NXJ86786.1"/>
    </source>
</evidence>
<dbReference type="Proteomes" id="UP000550660">
    <property type="component" value="Unassembled WGS sequence"/>
</dbReference>
<protein>
    <recommendedName>
        <fullName evidence="9">Avidin</fullName>
    </recommendedName>
</protein>
<comment type="caution">
    <text evidence="10">The sequence shown here is derived from an EMBL/GenBank/DDBJ whole genome shotgun (WGS) entry which is preliminary data.</text>
</comment>
<dbReference type="Pfam" id="PF01382">
    <property type="entry name" value="Avidin"/>
    <property type="match status" value="1"/>
</dbReference>
<keyword evidence="5 8" id="KW-1015">Disulfide bond</keyword>
<dbReference type="Gene3D" id="2.40.128.30">
    <property type="entry name" value="Avidin-like"/>
    <property type="match status" value="1"/>
</dbReference>
<gene>
    <name evidence="10" type="primary">Avd_5</name>
    <name evidence="10" type="ORF">TROMEL_R12294</name>
</gene>
<reference evidence="10 11" key="1">
    <citation type="submission" date="2019-09" db="EMBL/GenBank/DDBJ databases">
        <title>Bird 10,000 Genomes (B10K) Project - Family phase.</title>
        <authorList>
            <person name="Zhang G."/>
        </authorList>
    </citation>
    <scope>NUCLEOTIDE SEQUENCE [LARGE SCALE GENOMIC DNA]</scope>
    <source>
        <strain evidence="10">B10K-DU-007-40</strain>
        <tissue evidence="10">Mixed tissue sample</tissue>
    </source>
</reference>
<dbReference type="PRINTS" id="PR00709">
    <property type="entry name" value="AVIDIN"/>
</dbReference>
<evidence type="ECO:0000256" key="2">
    <source>
        <dbReference type="ARBA" id="ARBA00006297"/>
    </source>
</evidence>
<dbReference type="GO" id="GO:0005576">
    <property type="term" value="C:extracellular region"/>
    <property type="evidence" value="ECO:0007669"/>
    <property type="project" value="UniProtKB-SubCell"/>
</dbReference>
<dbReference type="PANTHER" id="PTHR34399:SF3">
    <property type="entry name" value="AVID PROTEIN-RELATED"/>
    <property type="match status" value="1"/>
</dbReference>
<dbReference type="InterPro" id="IPR036896">
    <property type="entry name" value="Avidin-like_sf"/>
</dbReference>
<name>A0A7L0EU63_TROML</name>
<dbReference type="PANTHER" id="PTHR34399">
    <property type="entry name" value="AVIDIN-RELATED"/>
    <property type="match status" value="1"/>
</dbReference>
<feature type="non-terminal residue" evidence="10">
    <location>
        <position position="121"/>
    </location>
</feature>
<comment type="subunit">
    <text evidence="9">Homotetramer.</text>
</comment>
<dbReference type="AlphaFoldDB" id="A0A7L0EU63"/>
<comment type="similarity">
    <text evidence="2 9">Belongs to the avidin/streptavidin family.</text>
</comment>
<comment type="subcellular location">
    <subcellularLocation>
        <location evidence="1 9">Secreted</location>
    </subcellularLocation>
</comment>
<evidence type="ECO:0000256" key="1">
    <source>
        <dbReference type="ARBA" id="ARBA00004613"/>
    </source>
</evidence>
<keyword evidence="4 9" id="KW-0732">Signal</keyword>
<dbReference type="GO" id="GO:0009374">
    <property type="term" value="F:biotin binding"/>
    <property type="evidence" value="ECO:0007669"/>
    <property type="project" value="UniProtKB-UniRule"/>
</dbReference>
<keyword evidence="3 9" id="KW-0964">Secreted</keyword>
<keyword evidence="11" id="KW-1185">Reference proteome</keyword>
<evidence type="ECO:0000256" key="4">
    <source>
        <dbReference type="ARBA" id="ARBA00022729"/>
    </source>
</evidence>
<evidence type="ECO:0000256" key="7">
    <source>
        <dbReference type="ARBA" id="ARBA00023267"/>
    </source>
</evidence>